<evidence type="ECO:0000313" key="10">
    <source>
        <dbReference type="Proteomes" id="UP000708208"/>
    </source>
</evidence>
<accession>A0A8J2PVP4</accession>
<evidence type="ECO:0000256" key="2">
    <source>
        <dbReference type="ARBA" id="ARBA00007367"/>
    </source>
</evidence>
<feature type="transmembrane region" description="Helical" evidence="7">
    <location>
        <begin position="235"/>
        <end position="258"/>
    </location>
</feature>
<keyword evidence="3 7" id="KW-0812">Transmembrane</keyword>
<feature type="transmembrane region" description="Helical" evidence="7">
    <location>
        <begin position="148"/>
        <end position="168"/>
    </location>
</feature>
<dbReference type="GO" id="GO:0016020">
    <property type="term" value="C:membrane"/>
    <property type="evidence" value="ECO:0007669"/>
    <property type="project" value="UniProtKB-SubCell"/>
</dbReference>
<keyword evidence="10" id="KW-1185">Reference proteome</keyword>
<feature type="region of interest" description="Disordered" evidence="6">
    <location>
        <begin position="589"/>
        <end position="624"/>
    </location>
</feature>
<dbReference type="PANTHER" id="PTHR31102:SF1">
    <property type="entry name" value="CATION_H+ EXCHANGER DOMAIN-CONTAINING PROTEIN"/>
    <property type="match status" value="1"/>
</dbReference>
<dbReference type="InterPro" id="IPR051843">
    <property type="entry name" value="CPA1_transporter"/>
</dbReference>
<feature type="transmembrane region" description="Helical" evidence="7">
    <location>
        <begin position="264"/>
        <end position="287"/>
    </location>
</feature>
<dbReference type="EMBL" id="CAJVCH010570454">
    <property type="protein sequence ID" value="CAG7834959.1"/>
    <property type="molecule type" value="Genomic_DNA"/>
</dbReference>
<dbReference type="InterPro" id="IPR006153">
    <property type="entry name" value="Cation/H_exchanger_TM"/>
</dbReference>
<evidence type="ECO:0000256" key="7">
    <source>
        <dbReference type="SAM" id="Phobius"/>
    </source>
</evidence>
<dbReference type="PANTHER" id="PTHR31102">
    <property type="match status" value="1"/>
</dbReference>
<feature type="transmembrane region" description="Helical" evidence="7">
    <location>
        <begin position="175"/>
        <end position="199"/>
    </location>
</feature>
<reference evidence="9" key="1">
    <citation type="submission" date="2021-06" db="EMBL/GenBank/DDBJ databases">
        <authorList>
            <person name="Hodson N. C."/>
            <person name="Mongue J. A."/>
            <person name="Jaron S. K."/>
        </authorList>
    </citation>
    <scope>NUCLEOTIDE SEQUENCE</scope>
</reference>
<dbReference type="Proteomes" id="UP000708208">
    <property type="component" value="Unassembled WGS sequence"/>
</dbReference>
<feature type="domain" description="Cation/H+ exchanger transmembrane" evidence="8">
    <location>
        <begin position="164"/>
        <end position="553"/>
    </location>
</feature>
<proteinExistence type="inferred from homology"/>
<feature type="transmembrane region" description="Helical" evidence="7">
    <location>
        <begin position="299"/>
        <end position="329"/>
    </location>
</feature>
<feature type="transmembrane region" description="Helical" evidence="7">
    <location>
        <begin position="460"/>
        <end position="482"/>
    </location>
</feature>
<evidence type="ECO:0000259" key="8">
    <source>
        <dbReference type="Pfam" id="PF00999"/>
    </source>
</evidence>
<comment type="subcellular location">
    <subcellularLocation>
        <location evidence="1">Membrane</location>
        <topology evidence="1">Multi-pass membrane protein</topology>
    </subcellularLocation>
</comment>
<feature type="transmembrane region" description="Helical" evidence="7">
    <location>
        <begin position="372"/>
        <end position="390"/>
    </location>
</feature>
<name>A0A8J2PVP4_9HEXA</name>
<keyword evidence="4 7" id="KW-1133">Transmembrane helix</keyword>
<feature type="transmembrane region" description="Helical" evidence="7">
    <location>
        <begin position="205"/>
        <end position="223"/>
    </location>
</feature>
<organism evidence="9 10">
    <name type="scientific">Allacma fusca</name>
    <dbReference type="NCBI Taxonomy" id="39272"/>
    <lineage>
        <taxon>Eukaryota</taxon>
        <taxon>Metazoa</taxon>
        <taxon>Ecdysozoa</taxon>
        <taxon>Arthropoda</taxon>
        <taxon>Hexapoda</taxon>
        <taxon>Collembola</taxon>
        <taxon>Symphypleona</taxon>
        <taxon>Sminthuridae</taxon>
        <taxon>Allacma</taxon>
    </lineage>
</organism>
<protein>
    <recommendedName>
        <fullName evidence="8">Cation/H+ exchanger transmembrane domain-containing protein</fullName>
    </recommendedName>
</protein>
<gene>
    <name evidence="9" type="ORF">AFUS01_LOCUS44395</name>
</gene>
<evidence type="ECO:0000256" key="6">
    <source>
        <dbReference type="SAM" id="MobiDB-lite"/>
    </source>
</evidence>
<dbReference type="Pfam" id="PF00999">
    <property type="entry name" value="Na_H_Exchanger"/>
    <property type="match status" value="1"/>
</dbReference>
<feature type="transmembrane region" description="Helical" evidence="7">
    <location>
        <begin position="494"/>
        <end position="514"/>
    </location>
</feature>
<sequence>PSIRSHEPMNILSIEPDNPSMTAQVIGTFNVISDFSGRDFRGVVFGMQFPKEFTCELKALVMGAGIMTDFTFCETQSSCLFSCLSYSDDEDEELIGDDTDSWTFYKLSDIAIQWRPHRLVHKFVVYTTLPLLLWTILFLLFGEIALPGGILFALFIIEVGGIGLGLLVRFVKLPALLGMLAIGVIIRNVPYVDIIGSSITTNVSSPLRSIALVIILIKAGIGLDPSALMKLKGFVLSLAFVPSFFEAVIVAIGTKFMLDFPWSWAFLLGFIISAVSPAVIVPCLLGLKKRGYQLENGISTVVVAVSSLADILSISLFGICVGFVFSMGGVVESIIQGPVEVIFGVAFGLIWGYIMGIVLLRNIKRSRRDKFLHVLYTFGGGIISIFGFKYVGYPGAGPLACLILAFMAGLLLRKKNMLRNDIDDDSLSWAFGILWYVFQPLLFGLIGWELDILNLDGRVVGYGALCLVLGILGRFIITFAMLHGSDFNKKEKIFVALAWIPKATVQAALGPVALDAARSFTTIDPVQTTLGLQVLTIAVVAILVTAPLGASVITLIGPKLLQKKDTLTLRHIYENETLEPATSLINEGKRDYGSLSEKPSSRRTSRVTRVSISADLEPQDIPEN</sequence>
<evidence type="ECO:0000256" key="5">
    <source>
        <dbReference type="ARBA" id="ARBA00023136"/>
    </source>
</evidence>
<keyword evidence="5 7" id="KW-0472">Membrane</keyword>
<feature type="transmembrane region" description="Helical" evidence="7">
    <location>
        <begin position="123"/>
        <end position="142"/>
    </location>
</feature>
<comment type="similarity">
    <text evidence="2">Belongs to the monovalent cation:proton antiporter 1 (CPA1) transporter (TC 2.A.36) family.</text>
</comment>
<feature type="transmembrane region" description="Helical" evidence="7">
    <location>
        <begin position="534"/>
        <end position="556"/>
    </location>
</feature>
<evidence type="ECO:0000256" key="3">
    <source>
        <dbReference type="ARBA" id="ARBA00022692"/>
    </source>
</evidence>
<dbReference type="OrthoDB" id="423807at2759"/>
<evidence type="ECO:0000313" key="9">
    <source>
        <dbReference type="EMBL" id="CAG7834959.1"/>
    </source>
</evidence>
<dbReference type="AlphaFoldDB" id="A0A8J2PVP4"/>
<feature type="non-terminal residue" evidence="9">
    <location>
        <position position="1"/>
    </location>
</feature>
<feature type="transmembrane region" description="Helical" evidence="7">
    <location>
        <begin position="396"/>
        <end position="414"/>
    </location>
</feature>
<evidence type="ECO:0000256" key="1">
    <source>
        <dbReference type="ARBA" id="ARBA00004141"/>
    </source>
</evidence>
<dbReference type="GO" id="GO:1902600">
    <property type="term" value="P:proton transmembrane transport"/>
    <property type="evidence" value="ECO:0007669"/>
    <property type="project" value="InterPro"/>
</dbReference>
<feature type="transmembrane region" description="Helical" evidence="7">
    <location>
        <begin position="426"/>
        <end position="448"/>
    </location>
</feature>
<dbReference type="GO" id="GO:0015297">
    <property type="term" value="F:antiporter activity"/>
    <property type="evidence" value="ECO:0007669"/>
    <property type="project" value="InterPro"/>
</dbReference>
<evidence type="ECO:0000256" key="4">
    <source>
        <dbReference type="ARBA" id="ARBA00022989"/>
    </source>
</evidence>
<comment type="caution">
    <text evidence="9">The sequence shown here is derived from an EMBL/GenBank/DDBJ whole genome shotgun (WGS) entry which is preliminary data.</text>
</comment>
<feature type="transmembrane region" description="Helical" evidence="7">
    <location>
        <begin position="341"/>
        <end position="360"/>
    </location>
</feature>